<comment type="caution">
    <text evidence="16">The sequence shown here is derived from an EMBL/GenBank/DDBJ whole genome shotgun (WGS) entry which is preliminary data.</text>
</comment>
<dbReference type="GO" id="GO:0005524">
    <property type="term" value="F:ATP binding"/>
    <property type="evidence" value="ECO:0007669"/>
    <property type="project" value="UniProtKB-KW"/>
</dbReference>
<dbReference type="AlphaFoldDB" id="A0A443SDU9"/>
<keyword evidence="17" id="KW-1185">Reference proteome</keyword>
<keyword evidence="4 13" id="KW-0472">Membrane</keyword>
<dbReference type="OrthoDB" id="2413561at2759"/>
<dbReference type="PROSITE" id="PS50011">
    <property type="entry name" value="PROTEIN_KINASE_DOM"/>
    <property type="match status" value="1"/>
</dbReference>
<dbReference type="Pfam" id="PF13927">
    <property type="entry name" value="Ig_3"/>
    <property type="match status" value="1"/>
</dbReference>
<keyword evidence="6" id="KW-0675">Receptor</keyword>
<feature type="non-terminal residue" evidence="16">
    <location>
        <position position="1"/>
    </location>
</feature>
<keyword evidence="7" id="KW-0325">Glycoprotein</keyword>
<keyword evidence="11" id="KW-0479">Metal-binding</keyword>
<dbReference type="InterPro" id="IPR013098">
    <property type="entry name" value="Ig_I-set"/>
</dbReference>
<dbReference type="EMBL" id="NCKV01003463">
    <property type="protein sequence ID" value="RWS25695.1"/>
    <property type="molecule type" value="Genomic_DNA"/>
</dbReference>
<evidence type="ECO:0000256" key="11">
    <source>
        <dbReference type="PIRSR" id="PIRSR000615-3"/>
    </source>
</evidence>
<proteinExistence type="predicted"/>
<evidence type="ECO:0000256" key="10">
    <source>
        <dbReference type="PIRSR" id="PIRSR000615-2"/>
    </source>
</evidence>
<evidence type="ECO:0000256" key="8">
    <source>
        <dbReference type="ARBA" id="ARBA00023319"/>
    </source>
</evidence>
<dbReference type="InterPro" id="IPR003599">
    <property type="entry name" value="Ig_sub"/>
</dbReference>
<evidence type="ECO:0000256" key="9">
    <source>
        <dbReference type="PIRSR" id="PIRSR000615-1"/>
    </source>
</evidence>
<dbReference type="GO" id="GO:0016020">
    <property type="term" value="C:membrane"/>
    <property type="evidence" value="ECO:0007669"/>
    <property type="project" value="UniProtKB-SubCell"/>
</dbReference>
<dbReference type="VEuPathDB" id="VectorBase:LDEU006346"/>
<dbReference type="SUPFAM" id="SSF48726">
    <property type="entry name" value="Immunoglobulin"/>
    <property type="match status" value="3"/>
</dbReference>
<name>A0A443SDU9_9ACAR</name>
<protein>
    <submittedName>
        <fullName evidence="16">Inactive tyrosine-protein kinase 7-like protein</fullName>
    </submittedName>
</protein>
<dbReference type="InterPro" id="IPR000719">
    <property type="entry name" value="Prot_kinase_dom"/>
</dbReference>
<dbReference type="GO" id="GO:0004714">
    <property type="term" value="F:transmembrane receptor protein tyrosine kinase activity"/>
    <property type="evidence" value="ECO:0007669"/>
    <property type="project" value="UniProtKB-ARBA"/>
</dbReference>
<evidence type="ECO:0000256" key="5">
    <source>
        <dbReference type="ARBA" id="ARBA00023157"/>
    </source>
</evidence>
<feature type="domain" description="Ig-like" evidence="15">
    <location>
        <begin position="41"/>
        <end position="119"/>
    </location>
</feature>
<evidence type="ECO:0000259" key="14">
    <source>
        <dbReference type="PROSITE" id="PS50011"/>
    </source>
</evidence>
<dbReference type="SMART" id="SM00408">
    <property type="entry name" value="IGc2"/>
    <property type="match status" value="3"/>
</dbReference>
<dbReference type="Gene3D" id="1.10.510.10">
    <property type="entry name" value="Transferase(Phosphotransferase) domain 1"/>
    <property type="match status" value="1"/>
</dbReference>
<evidence type="ECO:0000256" key="2">
    <source>
        <dbReference type="ARBA" id="ARBA00022692"/>
    </source>
</evidence>
<keyword evidence="2 13" id="KW-0812">Transmembrane</keyword>
<evidence type="ECO:0000256" key="13">
    <source>
        <dbReference type="SAM" id="Phobius"/>
    </source>
</evidence>
<evidence type="ECO:0000256" key="6">
    <source>
        <dbReference type="ARBA" id="ARBA00023170"/>
    </source>
</evidence>
<feature type="domain" description="Ig-like" evidence="15">
    <location>
        <begin position="216"/>
        <end position="302"/>
    </location>
</feature>
<evidence type="ECO:0000256" key="1">
    <source>
        <dbReference type="ARBA" id="ARBA00004167"/>
    </source>
</evidence>
<dbReference type="STRING" id="299467.A0A443SDU9"/>
<dbReference type="Pfam" id="PF07679">
    <property type="entry name" value="I-set"/>
    <property type="match status" value="2"/>
</dbReference>
<feature type="transmembrane region" description="Helical" evidence="13">
    <location>
        <begin position="325"/>
        <end position="346"/>
    </location>
</feature>
<feature type="binding site" evidence="11">
    <location>
        <position position="575"/>
    </location>
    <ligand>
        <name>Mg(2+)</name>
        <dbReference type="ChEBI" id="CHEBI:18420"/>
    </ligand>
</feature>
<dbReference type="Pfam" id="PF07714">
    <property type="entry name" value="PK_Tyr_Ser-Thr"/>
    <property type="match status" value="1"/>
</dbReference>
<reference evidence="16 17" key="1">
    <citation type="journal article" date="2018" name="Gigascience">
        <title>Genomes of trombidid mites reveal novel predicted allergens and laterally-transferred genes associated with secondary metabolism.</title>
        <authorList>
            <person name="Dong X."/>
            <person name="Chaisiri K."/>
            <person name="Xia D."/>
            <person name="Armstrong S.D."/>
            <person name="Fang Y."/>
            <person name="Donnelly M.J."/>
            <person name="Kadowaki T."/>
            <person name="McGarry J.W."/>
            <person name="Darby A.C."/>
            <person name="Makepeace B.L."/>
        </authorList>
    </citation>
    <scope>NUCLEOTIDE SEQUENCE [LARGE SCALE GENOMIC DNA]</scope>
    <source>
        <strain evidence="16">UoL-UT</strain>
    </source>
</reference>
<dbReference type="PANTHER" id="PTHR24416:SF573">
    <property type="entry name" value="INACTIVE TYROSINE-PROTEIN KINASE 7"/>
    <property type="match status" value="1"/>
</dbReference>
<dbReference type="InterPro" id="IPR001245">
    <property type="entry name" value="Ser-Thr/Tyr_kinase_cat_dom"/>
</dbReference>
<dbReference type="FunFam" id="2.60.40.10:FF:000032">
    <property type="entry name" value="palladin isoform X1"/>
    <property type="match status" value="1"/>
</dbReference>
<evidence type="ECO:0000256" key="7">
    <source>
        <dbReference type="ARBA" id="ARBA00023180"/>
    </source>
</evidence>
<evidence type="ECO:0000256" key="3">
    <source>
        <dbReference type="ARBA" id="ARBA00022989"/>
    </source>
</evidence>
<keyword evidence="5" id="KW-1015">Disulfide bond</keyword>
<dbReference type="InterPro" id="IPR050122">
    <property type="entry name" value="RTK"/>
</dbReference>
<sequence length="709" mass="79785">YSTLVALTTTFLLFSLADNLSLVLIFVVTVNARNLADLRTPLSNQVLVDELDNVLLNCSFSDRSTKNNAKWIKNGKEMGSSGRYYINDRDYSLMIRSISIDDEGSYSCEVNSTVVNTVVLKVREKLRFSPIPTNRKLDLGSNSKIHCKVRGFSGPTIKWMKEGTNGKELPTHLRVENGTLYFDDVKSDDSGKYMCIASDGSESINATIQVDIIVMPKFVITPVPLRVPEGDNVTLDCVAEGDPKPIIHWDKNNLPNGFTSSRYIFHSNGTLFITDAQLDDAGKYGCTAGNSGGFKRTEVTLEVYSSQSGFDSSNIADETNMMETVAITLCAVVLYMVLVLSLMIWCRVRRAKKKARALAQSLPDGKSENGDVEMREYNGQQQQQVQTGNAPEERKLLADKGKKNTEEDSIASSSHSSKRSKSPFEKLQYPKQELQTIMLLGHGEFGDVYLAKAPAIKEAELESIVMVKALHSKDESIVTDFRRELEMFHKLDHQKVAKLLGICRDSECFLLLIEYSDWGDLKQFLLATRKENTRRGLKPNPLTISEIISIGQQIASGMEHLTSNRFVHKDLATRNCLITSNLDVKISSTSLSKDTYSAEYVSHRNRDVSARWAPHEAVFEDEWSAKSDVWSYGVLLWEIFNQAELPFADKSDDLVLRQLQAKQLRLTTTSNASEEMQRIMNSCWNESPRNRPEFAQICISFEEMIRRPN</sequence>
<feature type="binding site" evidence="10">
    <location>
        <position position="574"/>
    </location>
    <ligand>
        <name>ATP</name>
        <dbReference type="ChEBI" id="CHEBI:30616"/>
    </ligand>
</feature>
<gene>
    <name evidence="16" type="ORF">B4U80_02793</name>
</gene>
<evidence type="ECO:0000259" key="15">
    <source>
        <dbReference type="PROSITE" id="PS50835"/>
    </source>
</evidence>
<keyword evidence="16" id="KW-0418">Kinase</keyword>
<dbReference type="GO" id="GO:0046872">
    <property type="term" value="F:metal ion binding"/>
    <property type="evidence" value="ECO:0007669"/>
    <property type="project" value="UniProtKB-KW"/>
</dbReference>
<evidence type="ECO:0000256" key="4">
    <source>
        <dbReference type="ARBA" id="ARBA00023136"/>
    </source>
</evidence>
<dbReference type="InterPro" id="IPR003598">
    <property type="entry name" value="Ig_sub2"/>
</dbReference>
<comment type="subcellular location">
    <subcellularLocation>
        <location evidence="1">Membrane</location>
        <topology evidence="1">Single-pass membrane protein</topology>
    </subcellularLocation>
</comment>
<evidence type="ECO:0000313" key="17">
    <source>
        <dbReference type="Proteomes" id="UP000288716"/>
    </source>
</evidence>
<dbReference type="PANTHER" id="PTHR24416">
    <property type="entry name" value="TYROSINE-PROTEIN KINASE RECEPTOR"/>
    <property type="match status" value="1"/>
</dbReference>
<dbReference type="SUPFAM" id="SSF56112">
    <property type="entry name" value="Protein kinase-like (PK-like)"/>
    <property type="match status" value="1"/>
</dbReference>
<dbReference type="InterPro" id="IPR036179">
    <property type="entry name" value="Ig-like_dom_sf"/>
</dbReference>
<dbReference type="PROSITE" id="PS00109">
    <property type="entry name" value="PROTEIN_KINASE_TYR"/>
    <property type="match status" value="1"/>
</dbReference>
<dbReference type="InterPro" id="IPR013783">
    <property type="entry name" value="Ig-like_fold"/>
</dbReference>
<evidence type="ECO:0000256" key="12">
    <source>
        <dbReference type="SAM" id="MobiDB-lite"/>
    </source>
</evidence>
<keyword evidence="10" id="KW-0067">ATP-binding</keyword>
<keyword evidence="11" id="KW-0460">Magnesium</keyword>
<dbReference type="FunFam" id="1.10.510.10:FF:000200">
    <property type="entry name" value="inactive tyrosine-protein kinase 7"/>
    <property type="match status" value="1"/>
</dbReference>
<dbReference type="InterPro" id="IPR007110">
    <property type="entry name" value="Ig-like_dom"/>
</dbReference>
<dbReference type="Gene3D" id="2.60.40.10">
    <property type="entry name" value="Immunoglobulins"/>
    <property type="match status" value="3"/>
</dbReference>
<dbReference type="CDD" id="cd00096">
    <property type="entry name" value="Ig"/>
    <property type="match status" value="1"/>
</dbReference>
<feature type="region of interest" description="Disordered" evidence="12">
    <location>
        <begin position="399"/>
        <end position="425"/>
    </location>
</feature>
<feature type="domain" description="Protein kinase" evidence="14">
    <location>
        <begin position="434"/>
        <end position="705"/>
    </location>
</feature>
<evidence type="ECO:0000313" key="16">
    <source>
        <dbReference type="EMBL" id="RWS25695.1"/>
    </source>
</evidence>
<keyword evidence="3 13" id="KW-1133">Transmembrane helix</keyword>
<dbReference type="InterPro" id="IPR008266">
    <property type="entry name" value="Tyr_kinase_AS"/>
</dbReference>
<dbReference type="PRINTS" id="PR00109">
    <property type="entry name" value="TYRKINASE"/>
</dbReference>
<keyword evidence="8" id="KW-0393">Immunoglobulin domain</keyword>
<dbReference type="InterPro" id="IPR011009">
    <property type="entry name" value="Kinase-like_dom_sf"/>
</dbReference>
<feature type="domain" description="Ig-like" evidence="15">
    <location>
        <begin position="130"/>
        <end position="211"/>
    </location>
</feature>
<keyword evidence="16" id="KW-0808">Transferase</keyword>
<dbReference type="Proteomes" id="UP000288716">
    <property type="component" value="Unassembled WGS sequence"/>
</dbReference>
<dbReference type="Gene3D" id="3.30.200.20">
    <property type="entry name" value="Phosphorylase Kinase, domain 1"/>
    <property type="match status" value="1"/>
</dbReference>
<keyword evidence="10" id="KW-0547">Nucleotide-binding</keyword>
<feature type="active site" description="Proton acceptor" evidence="9">
    <location>
        <position position="570"/>
    </location>
</feature>
<organism evidence="16 17">
    <name type="scientific">Leptotrombidium deliense</name>
    <dbReference type="NCBI Taxonomy" id="299467"/>
    <lineage>
        <taxon>Eukaryota</taxon>
        <taxon>Metazoa</taxon>
        <taxon>Ecdysozoa</taxon>
        <taxon>Arthropoda</taxon>
        <taxon>Chelicerata</taxon>
        <taxon>Arachnida</taxon>
        <taxon>Acari</taxon>
        <taxon>Acariformes</taxon>
        <taxon>Trombidiformes</taxon>
        <taxon>Prostigmata</taxon>
        <taxon>Anystina</taxon>
        <taxon>Parasitengona</taxon>
        <taxon>Trombiculoidea</taxon>
        <taxon>Trombiculidae</taxon>
        <taxon>Leptotrombidium</taxon>
    </lineage>
</organism>
<dbReference type="PROSITE" id="PS50835">
    <property type="entry name" value="IG_LIKE"/>
    <property type="match status" value="3"/>
</dbReference>
<dbReference type="SMART" id="SM00409">
    <property type="entry name" value="IG"/>
    <property type="match status" value="3"/>
</dbReference>
<dbReference type="PIRSF" id="PIRSF000615">
    <property type="entry name" value="TyrPK_CSF1-R"/>
    <property type="match status" value="1"/>
</dbReference>
<accession>A0A443SDU9</accession>